<organism evidence="2 3">
    <name type="scientific">Aspergillus vadensis (strain CBS 113365 / IMI 142717 / IBT 24658)</name>
    <dbReference type="NCBI Taxonomy" id="1448311"/>
    <lineage>
        <taxon>Eukaryota</taxon>
        <taxon>Fungi</taxon>
        <taxon>Dikarya</taxon>
        <taxon>Ascomycota</taxon>
        <taxon>Pezizomycotina</taxon>
        <taxon>Eurotiomycetes</taxon>
        <taxon>Eurotiomycetidae</taxon>
        <taxon>Eurotiales</taxon>
        <taxon>Aspergillaceae</taxon>
        <taxon>Aspergillus</taxon>
        <taxon>Aspergillus subgen. Circumdati</taxon>
    </lineage>
</organism>
<evidence type="ECO:0000313" key="3">
    <source>
        <dbReference type="Proteomes" id="UP000248405"/>
    </source>
</evidence>
<reference evidence="2" key="1">
    <citation type="submission" date="2016-12" db="EMBL/GenBank/DDBJ databases">
        <title>The genomes of Aspergillus section Nigri reveals drivers in fungal speciation.</title>
        <authorList>
            <consortium name="DOE Joint Genome Institute"/>
            <person name="Vesth T.C."/>
            <person name="Nybo J."/>
            <person name="Theobald S."/>
            <person name="Brandl J."/>
            <person name="Frisvad J.C."/>
            <person name="Nielsen K.F."/>
            <person name="Lyhne E.K."/>
            <person name="Kogle M.E."/>
            <person name="Kuo A."/>
            <person name="Riley R."/>
            <person name="Clum A."/>
            <person name="Nolan M."/>
            <person name="Lipzen A."/>
            <person name="Salamov A."/>
            <person name="Henrissat B."/>
            <person name="Wiebenga A."/>
            <person name="De Vries R.P."/>
            <person name="Grigoriev I.V."/>
            <person name="Mortensen U.H."/>
            <person name="Andersen M.R."/>
            <person name="Baker S.E."/>
        </authorList>
    </citation>
    <scope>NUCLEOTIDE SEQUENCE [LARGE SCALE GENOMIC DNA]</scope>
    <source>
        <strain evidence="2">CBS 113365</strain>
    </source>
</reference>
<proteinExistence type="predicted"/>
<gene>
    <name evidence="2" type="ORF">BO88DRAFT_405876</name>
</gene>
<dbReference type="RefSeq" id="XP_025561719.1">
    <property type="nucleotide sequence ID" value="XM_025707007.1"/>
</dbReference>
<keyword evidence="3" id="KW-1185">Reference proteome</keyword>
<dbReference type="AlphaFoldDB" id="A0A319B648"/>
<keyword evidence="1" id="KW-0472">Membrane</keyword>
<protein>
    <submittedName>
        <fullName evidence="2">Uncharacterized protein</fullName>
    </submittedName>
</protein>
<name>A0A319B648_ASPVC</name>
<keyword evidence="1" id="KW-0812">Transmembrane</keyword>
<feature type="transmembrane region" description="Helical" evidence="1">
    <location>
        <begin position="15"/>
        <end position="33"/>
    </location>
</feature>
<keyword evidence="1" id="KW-1133">Transmembrane helix</keyword>
<dbReference type="Proteomes" id="UP000248405">
    <property type="component" value="Unassembled WGS sequence"/>
</dbReference>
<accession>A0A319B648</accession>
<dbReference type="EMBL" id="KZ821628">
    <property type="protein sequence ID" value="PYH67925.1"/>
    <property type="molecule type" value="Genomic_DNA"/>
</dbReference>
<sequence>MEPLDSPMRLMKPVWTRYLVTTYFLASLHIPFADDRRYGPRIATWCDVIATV</sequence>
<dbReference type="GeneID" id="37211599"/>
<evidence type="ECO:0000256" key="1">
    <source>
        <dbReference type="SAM" id="Phobius"/>
    </source>
</evidence>
<evidence type="ECO:0000313" key="2">
    <source>
        <dbReference type="EMBL" id="PYH67925.1"/>
    </source>
</evidence>